<dbReference type="InterPro" id="IPR006530">
    <property type="entry name" value="YD"/>
</dbReference>
<accession>A0A1B8ZU00</accession>
<dbReference type="NCBIfam" id="TIGR01643">
    <property type="entry name" value="YD_repeat_2x"/>
    <property type="match status" value="1"/>
</dbReference>
<proteinExistence type="predicted"/>
<dbReference type="EMBL" id="MAYG01000001">
    <property type="protein sequence ID" value="OCA75063.1"/>
    <property type="molecule type" value="Genomic_DNA"/>
</dbReference>
<dbReference type="Proteomes" id="UP000093432">
    <property type="component" value="Unassembled WGS sequence"/>
</dbReference>
<sequence length="389" mass="44093">MNICPTYTIPEVRINKINFLVTPNMEVEDLNLKKLPIKKKITPAGVTEYDKNGNIIKEETQHGSFRKTIKCTYTNGVLTERQYLYFPDKEKTEAANRESLRTGEAEIAGNGMGSVAYAEPNKTESLYTATLNNKNQVTSFRTQEFTFKGNDKKLTSEQQTDITYLNGKISSVKSANGTELYTYKNGLLAKRDRKIKDNMIEKSISEEFLYDNNKNLIGIQYKEEATRNGEIMGKSSGMRDPISYDSKNRMVKYGNGQSFTQYTYDSAGNMSSMTDYSGGIDLGKKQFEYEKNLLTKVSEIKGGVKSSQDQYTYKNGLLTEMKSYSGSTLNAKMVFEYNDKNHLTKASLLYPKNASGTEFTPSSETEYIYEGKSVTVKNQGKETLRYELY</sequence>
<evidence type="ECO:0008006" key="3">
    <source>
        <dbReference type="Google" id="ProtNLM"/>
    </source>
</evidence>
<name>A0A1B8ZU00_9FLAO</name>
<dbReference type="AlphaFoldDB" id="A0A1B8ZU00"/>
<evidence type="ECO:0000313" key="1">
    <source>
        <dbReference type="EMBL" id="OCA75063.1"/>
    </source>
</evidence>
<organism evidence="1 2">
    <name type="scientific">Chryseobacterium arthrosphaerae</name>
    <dbReference type="NCBI Taxonomy" id="651561"/>
    <lineage>
        <taxon>Bacteria</taxon>
        <taxon>Pseudomonadati</taxon>
        <taxon>Bacteroidota</taxon>
        <taxon>Flavobacteriia</taxon>
        <taxon>Flavobacteriales</taxon>
        <taxon>Weeksellaceae</taxon>
        <taxon>Chryseobacterium group</taxon>
        <taxon>Chryseobacterium</taxon>
    </lineage>
</organism>
<reference evidence="2" key="1">
    <citation type="submission" date="2016-07" db="EMBL/GenBank/DDBJ databases">
        <authorList>
            <person name="Florea S."/>
            <person name="Webb J.S."/>
            <person name="Jaromczyk J."/>
            <person name="Schardl C.L."/>
        </authorList>
    </citation>
    <scope>NUCLEOTIDE SEQUENCE [LARGE SCALE GENOMIC DNA]</scope>
    <source>
        <strain evidence="2">CC-VM-7</strain>
    </source>
</reference>
<comment type="caution">
    <text evidence="1">The sequence shown here is derived from an EMBL/GenBank/DDBJ whole genome shotgun (WGS) entry which is preliminary data.</text>
</comment>
<gene>
    <name evidence="1" type="ORF">BBI00_12285</name>
</gene>
<protein>
    <recommendedName>
        <fullName evidence="3">Sugar-binding protein</fullName>
    </recommendedName>
</protein>
<dbReference type="Gene3D" id="2.180.10.10">
    <property type="entry name" value="RHS repeat-associated core"/>
    <property type="match status" value="2"/>
</dbReference>
<evidence type="ECO:0000313" key="2">
    <source>
        <dbReference type="Proteomes" id="UP000093432"/>
    </source>
</evidence>
<dbReference type="STRING" id="651561.BBI00_12285"/>